<feature type="compositionally biased region" description="Basic and acidic residues" evidence="1">
    <location>
        <begin position="56"/>
        <end position="67"/>
    </location>
</feature>
<organism evidence="2 3">
    <name type="scientific">Setaria viridis</name>
    <name type="common">Green bristlegrass</name>
    <name type="synonym">Setaria italica subsp. viridis</name>
    <dbReference type="NCBI Taxonomy" id="4556"/>
    <lineage>
        <taxon>Eukaryota</taxon>
        <taxon>Viridiplantae</taxon>
        <taxon>Streptophyta</taxon>
        <taxon>Embryophyta</taxon>
        <taxon>Tracheophyta</taxon>
        <taxon>Spermatophyta</taxon>
        <taxon>Magnoliopsida</taxon>
        <taxon>Liliopsida</taxon>
        <taxon>Poales</taxon>
        <taxon>Poaceae</taxon>
        <taxon>PACMAD clade</taxon>
        <taxon>Panicoideae</taxon>
        <taxon>Panicodae</taxon>
        <taxon>Paniceae</taxon>
        <taxon>Cenchrinae</taxon>
        <taxon>Setaria</taxon>
    </lineage>
</organism>
<evidence type="ECO:0000313" key="3">
    <source>
        <dbReference type="Proteomes" id="UP000298652"/>
    </source>
</evidence>
<accession>A0A4U6VDG9</accession>
<sequence>MERMPSPPRARSSFCQPLSRPGRAEAPSDLGRHATPRWRGGDRRIGARWMDREPCRHAEMDGGDTHAARGRRLSQAAPGGKDMSLQLSSRDTHGFRVFFALDLIPFGQAAVAGLLPRKRMRMLLLMLLIPMARPRRGDGFKEYFASMPRTARRRRACS</sequence>
<protein>
    <submittedName>
        <fullName evidence="2">Uncharacterized protein</fullName>
    </submittedName>
</protein>
<proteinExistence type="predicted"/>
<keyword evidence="3" id="KW-1185">Reference proteome</keyword>
<evidence type="ECO:0000313" key="2">
    <source>
        <dbReference type="EMBL" id="TKW22087.1"/>
    </source>
</evidence>
<dbReference type="EMBL" id="CM016555">
    <property type="protein sequence ID" value="TKW22087.1"/>
    <property type="molecule type" value="Genomic_DNA"/>
</dbReference>
<gene>
    <name evidence="2" type="ORF">SEVIR_4G205902v2</name>
</gene>
<name>A0A4U6VDG9_SETVI</name>
<reference evidence="2" key="1">
    <citation type="submission" date="2019-03" db="EMBL/GenBank/DDBJ databases">
        <title>WGS assembly of Setaria viridis.</title>
        <authorList>
            <person name="Huang P."/>
            <person name="Jenkins J."/>
            <person name="Grimwood J."/>
            <person name="Barry K."/>
            <person name="Healey A."/>
            <person name="Mamidi S."/>
            <person name="Sreedasyam A."/>
            <person name="Shu S."/>
            <person name="Feldman M."/>
            <person name="Wu J."/>
            <person name="Yu Y."/>
            <person name="Chen C."/>
            <person name="Johnson J."/>
            <person name="Rokhsar D."/>
            <person name="Baxter I."/>
            <person name="Schmutz J."/>
            <person name="Brutnell T."/>
            <person name="Kellogg E."/>
        </authorList>
    </citation>
    <scope>NUCLEOTIDE SEQUENCE [LARGE SCALE GENOMIC DNA]</scope>
</reference>
<dbReference type="Gramene" id="TKW22087">
    <property type="protein sequence ID" value="TKW22087"/>
    <property type="gene ID" value="SEVIR_4G205902v2"/>
</dbReference>
<evidence type="ECO:0000256" key="1">
    <source>
        <dbReference type="SAM" id="MobiDB-lite"/>
    </source>
</evidence>
<feature type="region of interest" description="Disordered" evidence="1">
    <location>
        <begin position="1"/>
        <end position="41"/>
    </location>
</feature>
<feature type="region of interest" description="Disordered" evidence="1">
    <location>
        <begin position="56"/>
        <end position="84"/>
    </location>
</feature>
<dbReference type="AlphaFoldDB" id="A0A4U6VDG9"/>
<dbReference type="Proteomes" id="UP000298652">
    <property type="component" value="Chromosome 4"/>
</dbReference>